<evidence type="ECO:0000313" key="3">
    <source>
        <dbReference type="Proteomes" id="UP000463883"/>
    </source>
</evidence>
<accession>A0A6P1MJ69</accession>
<dbReference type="EMBL" id="CP047591">
    <property type="protein sequence ID" value="QHI73781.1"/>
    <property type="molecule type" value="Genomic_DNA"/>
</dbReference>
<feature type="transmembrane region" description="Helical" evidence="1">
    <location>
        <begin position="323"/>
        <end position="343"/>
    </location>
</feature>
<protein>
    <recommendedName>
        <fullName evidence="4">Phage tail tape measure protein</fullName>
    </recommendedName>
</protein>
<dbReference type="Proteomes" id="UP000463883">
    <property type="component" value="Chromosome"/>
</dbReference>
<keyword evidence="1" id="KW-1133">Transmembrane helix</keyword>
<keyword evidence="1" id="KW-0812">Transmembrane</keyword>
<name>A0A6P1MJ69_9FIRM</name>
<proteinExistence type="predicted"/>
<dbReference type="AlphaFoldDB" id="A0A6P1MJ69"/>
<dbReference type="KEGG" id="amic:Ami3637_16565"/>
<reference evidence="2 3" key="1">
    <citation type="submission" date="2020-01" db="EMBL/GenBank/DDBJ databases">
        <title>Genomic analysis of Aminipila sp. CBA3637.</title>
        <authorList>
            <person name="Kim Y.B."/>
            <person name="Roh S.W."/>
        </authorList>
    </citation>
    <scope>NUCLEOTIDE SEQUENCE [LARGE SCALE GENOMIC DNA]</scope>
    <source>
        <strain evidence="2 3">CBA3637</strain>
    </source>
</reference>
<gene>
    <name evidence="2" type="ORF">Ami3637_16565</name>
</gene>
<organism evidence="2 3">
    <name type="scientific">Aminipila terrae</name>
    <dbReference type="NCBI Taxonomy" id="2697030"/>
    <lineage>
        <taxon>Bacteria</taxon>
        <taxon>Bacillati</taxon>
        <taxon>Bacillota</taxon>
        <taxon>Clostridia</taxon>
        <taxon>Peptostreptococcales</taxon>
        <taxon>Anaerovoracaceae</taxon>
        <taxon>Aminipila</taxon>
    </lineage>
</organism>
<keyword evidence="3" id="KW-1185">Reference proteome</keyword>
<dbReference type="RefSeq" id="WP_162363544.1">
    <property type="nucleotide sequence ID" value="NZ_CP047591.1"/>
</dbReference>
<keyword evidence="1" id="KW-0472">Membrane</keyword>
<evidence type="ECO:0000313" key="2">
    <source>
        <dbReference type="EMBL" id="QHI73781.1"/>
    </source>
</evidence>
<evidence type="ECO:0008006" key="4">
    <source>
        <dbReference type="Google" id="ProtNLM"/>
    </source>
</evidence>
<sequence>MASRTIGIILSLKDQVSKPMFKVVSKTKELEKETKQANNAVSKFGKETAKSFDKMVGKSAKVAAGMAAIGTSMALKTGFGEAVDMEGFRTQLETATKSAKKAGQIMKWSVDLANKTPFETGSIVEMSSKFEGMGMSAKKWGGITADMAGATNKDVIQATEAIIDAQTGELERLKEFGITKTMISKKAGQMFANQEVVNNKGQIVDQEKFNQALMQLMEDKYKGGADKLAGTTKGMWSTITGVTKTSLANILGMQNDGTIKQGSLLELLKSKVQILADKLTQWQSDGTIQRIGEKITKTVKTVIRVVTSIFTFIKAHKTAISNILIVIGSFMIAVKIGMAIVRVIKVVRIAMLLLNGTLVVSPFGWLVIIIGAVIAIGILLWKNWDKIKAKASELWQKIKGTFSGIKKAIVGAFTAAKEKIKGFFSWMGDKLGWLNKKIEGIPVIGELYKGFKGVVGFGVNAVKAGMKGYATGGIATQPSIFGEAGAEIAIPLKQNNPRSKQLVKQADRIVNGGSSGSMQINIHIDSFIGQEEFADTIGERISRKIQMAMANMA</sequence>
<evidence type="ECO:0000256" key="1">
    <source>
        <dbReference type="SAM" id="Phobius"/>
    </source>
</evidence>
<feature type="transmembrane region" description="Helical" evidence="1">
    <location>
        <begin position="363"/>
        <end position="381"/>
    </location>
</feature>